<protein>
    <submittedName>
        <fullName evidence="2">Uncharacterized protein</fullName>
    </submittedName>
</protein>
<proteinExistence type="predicted"/>
<sequence>KAKAEIQRIAQIVEPQVFIVRLPNRLYRLIQILGWAMPLLMTLILMGIGARYMWMSSQDDYRALVSAVFSWRGVAAFGSILFAGMVANTFFGLVGLLSTLRAEAARLDLLELDNEGLSRFDFAGSEVERVPWSSIDRYLRVERALWSRSTSVLSYDYLRSHDGRGVRLPGTTSWFKHLQRTVEGHLEQTPQTYRLRWHGGAIFVYLGLVYAVSFLLTDRCLYPRLSVVAHAQAAAVFQLVSFVVVTYVTSRWIIHYIRVNSYTMPFAQFVIGTGLVGLFLIGLGVSGKRFLFPVSSFVVAWGSMVLVGLAGSLRSLGKARWQWLLARTVQGIALVAGILLVLQTLVPVLYHTQAFTYAGALRELDPDQPDRSKVRGE</sequence>
<gene>
    <name evidence="2" type="ORF">S06H3_15982</name>
</gene>
<comment type="caution">
    <text evidence="2">The sequence shown here is derived from an EMBL/GenBank/DDBJ whole genome shotgun (WGS) entry which is preliminary data.</text>
</comment>
<feature type="transmembrane region" description="Helical" evidence="1">
    <location>
        <begin position="290"/>
        <end position="310"/>
    </location>
</feature>
<reference evidence="2" key="1">
    <citation type="journal article" date="2014" name="Front. Microbiol.">
        <title>High frequency of phylogenetically diverse reductive dehalogenase-homologous genes in deep subseafloor sedimentary metagenomes.</title>
        <authorList>
            <person name="Kawai M."/>
            <person name="Futagami T."/>
            <person name="Toyoda A."/>
            <person name="Takaki Y."/>
            <person name="Nishi S."/>
            <person name="Hori S."/>
            <person name="Arai W."/>
            <person name="Tsubouchi T."/>
            <person name="Morono Y."/>
            <person name="Uchiyama I."/>
            <person name="Ito T."/>
            <person name="Fujiyama A."/>
            <person name="Inagaki F."/>
            <person name="Takami H."/>
        </authorList>
    </citation>
    <scope>NUCLEOTIDE SEQUENCE</scope>
    <source>
        <strain evidence="2">Expedition CK06-06</strain>
    </source>
</reference>
<feature type="transmembrane region" description="Helical" evidence="1">
    <location>
        <begin position="32"/>
        <end position="54"/>
    </location>
</feature>
<organism evidence="2">
    <name type="scientific">marine sediment metagenome</name>
    <dbReference type="NCBI Taxonomy" id="412755"/>
    <lineage>
        <taxon>unclassified sequences</taxon>
        <taxon>metagenomes</taxon>
        <taxon>ecological metagenomes</taxon>
    </lineage>
</organism>
<feature type="transmembrane region" description="Helical" evidence="1">
    <location>
        <begin position="266"/>
        <end position="284"/>
    </location>
</feature>
<name>X1L500_9ZZZZ</name>
<dbReference type="AlphaFoldDB" id="X1L500"/>
<feature type="transmembrane region" description="Helical" evidence="1">
    <location>
        <begin position="236"/>
        <end position="254"/>
    </location>
</feature>
<keyword evidence="1" id="KW-1133">Transmembrane helix</keyword>
<keyword evidence="1" id="KW-0472">Membrane</keyword>
<feature type="transmembrane region" description="Helical" evidence="1">
    <location>
        <begin position="197"/>
        <end position="216"/>
    </location>
</feature>
<feature type="non-terminal residue" evidence="2">
    <location>
        <position position="1"/>
    </location>
</feature>
<evidence type="ECO:0000313" key="2">
    <source>
        <dbReference type="EMBL" id="GAI14043.1"/>
    </source>
</evidence>
<evidence type="ECO:0000256" key="1">
    <source>
        <dbReference type="SAM" id="Phobius"/>
    </source>
</evidence>
<feature type="transmembrane region" description="Helical" evidence="1">
    <location>
        <begin position="74"/>
        <end position="97"/>
    </location>
</feature>
<accession>X1L500</accession>
<keyword evidence="1" id="KW-0812">Transmembrane</keyword>
<dbReference type="EMBL" id="BARV01007886">
    <property type="protein sequence ID" value="GAI14043.1"/>
    <property type="molecule type" value="Genomic_DNA"/>
</dbReference>
<feature type="transmembrane region" description="Helical" evidence="1">
    <location>
        <begin position="331"/>
        <end position="350"/>
    </location>
</feature>
<feature type="non-terminal residue" evidence="2">
    <location>
        <position position="377"/>
    </location>
</feature>